<reference evidence="3" key="2">
    <citation type="submission" date="2025-09" db="UniProtKB">
        <authorList>
            <consortium name="Ensembl"/>
        </authorList>
    </citation>
    <scope>IDENTIFICATION</scope>
</reference>
<evidence type="ECO:0000313" key="3">
    <source>
        <dbReference type="Ensembl" id="ENSCPBP00000039875.1"/>
    </source>
</evidence>
<dbReference type="InterPro" id="IPR017943">
    <property type="entry name" value="Bactericidal_perm-incr_a/b_dom"/>
</dbReference>
<feature type="chain" id="PRO_5034887064" evidence="1">
    <location>
        <begin position="20"/>
        <end position="311"/>
    </location>
</feature>
<feature type="signal peptide" evidence="1">
    <location>
        <begin position="1"/>
        <end position="19"/>
    </location>
</feature>
<dbReference type="GO" id="GO:0005737">
    <property type="term" value="C:cytoplasm"/>
    <property type="evidence" value="ECO:0007669"/>
    <property type="project" value="Ensembl"/>
</dbReference>
<dbReference type="Proteomes" id="UP000694380">
    <property type="component" value="Unplaced"/>
</dbReference>
<reference evidence="3" key="1">
    <citation type="submission" date="2025-08" db="UniProtKB">
        <authorList>
            <consortium name="Ensembl"/>
        </authorList>
    </citation>
    <scope>IDENTIFICATION</scope>
</reference>
<evidence type="ECO:0000256" key="1">
    <source>
        <dbReference type="SAM" id="SignalP"/>
    </source>
</evidence>
<evidence type="ECO:0000313" key="4">
    <source>
        <dbReference type="Proteomes" id="UP000694380"/>
    </source>
</evidence>
<name>A0A8C3PFT5_CHRPI</name>
<accession>A0A8C3PFT5</accession>
<dbReference type="InterPro" id="IPR017942">
    <property type="entry name" value="Lipid-bd_serum_glycop_N"/>
</dbReference>
<gene>
    <name evidence="3" type="primary">BPIFB3</name>
</gene>
<sequence length="311" mass="32335">MLKVWAILLFGSLLTPSQGLNGATQVLSSVNANGLVKIIDNVLHRGDILNSVLGTVSAGNGGLLNLGNLLGTDLTKLEIKKLTLPKVSLKLLPGVGVQLNVNTQVLIEGKSLLAKVLNLQVDVNIAARARLAQDDMGAPKLIVEDCKTQLVNVRLLNVFPVRPAVLNKALGNLFPGVLCPLIDTVLNTVNPLLSTVNSVVPLGVVGDLQYTLASLPVVSAAEIKLDLNAVVEDLLGNRVDDPTCSAATVSLPSVVASPSQLGLSVCLLSSVLKLLLAPGNLSTDIAAQTVSVANRKGSISFEPSAQACHLQ</sequence>
<dbReference type="InterPro" id="IPR051660">
    <property type="entry name" value="BPI_fold-BPI/LBP"/>
</dbReference>
<keyword evidence="1" id="KW-0732">Signal</keyword>
<dbReference type="GO" id="GO:0008289">
    <property type="term" value="F:lipid binding"/>
    <property type="evidence" value="ECO:0007669"/>
    <property type="project" value="InterPro"/>
</dbReference>
<keyword evidence="4" id="KW-1185">Reference proteome</keyword>
<dbReference type="GeneTree" id="ENSGT01100000263546"/>
<dbReference type="AlphaFoldDB" id="A0A8C3PFT5"/>
<dbReference type="PANTHER" id="PTHR46019:SF4">
    <property type="entry name" value="BPI FOLD-CONTAINING FAMILY B MEMBER 4"/>
    <property type="match status" value="1"/>
</dbReference>
<dbReference type="SUPFAM" id="SSF55394">
    <property type="entry name" value="Bactericidal permeability-increasing protein, BPI"/>
    <property type="match status" value="1"/>
</dbReference>
<dbReference type="SMART" id="SM00328">
    <property type="entry name" value="BPI1"/>
    <property type="match status" value="1"/>
</dbReference>
<dbReference type="Ensembl" id="ENSCPBT00000046728.1">
    <property type="protein sequence ID" value="ENSCPBP00000039875.1"/>
    <property type="gene ID" value="ENSCPBG00000027451.1"/>
</dbReference>
<protein>
    <submittedName>
        <fullName evidence="3">BPI fold containing family B member 3</fullName>
    </submittedName>
</protein>
<dbReference type="Gene3D" id="3.15.10.10">
    <property type="entry name" value="Bactericidal permeability-increasing protein, domain 1"/>
    <property type="match status" value="1"/>
</dbReference>
<proteinExistence type="predicted"/>
<evidence type="ECO:0000259" key="2">
    <source>
        <dbReference type="SMART" id="SM00328"/>
    </source>
</evidence>
<organism evidence="3 4">
    <name type="scientific">Chrysemys picta bellii</name>
    <name type="common">Western painted turtle</name>
    <name type="synonym">Emys bellii</name>
    <dbReference type="NCBI Taxonomy" id="8478"/>
    <lineage>
        <taxon>Eukaryota</taxon>
        <taxon>Metazoa</taxon>
        <taxon>Chordata</taxon>
        <taxon>Craniata</taxon>
        <taxon>Vertebrata</taxon>
        <taxon>Euteleostomi</taxon>
        <taxon>Archelosauria</taxon>
        <taxon>Testudinata</taxon>
        <taxon>Testudines</taxon>
        <taxon>Cryptodira</taxon>
        <taxon>Durocryptodira</taxon>
        <taxon>Testudinoidea</taxon>
        <taxon>Emydidae</taxon>
        <taxon>Chrysemys</taxon>
    </lineage>
</organism>
<dbReference type="Pfam" id="PF01273">
    <property type="entry name" value="LBP_BPI_CETP"/>
    <property type="match status" value="1"/>
</dbReference>
<feature type="domain" description="Lipid-binding serum glycoprotein N-terminal" evidence="2">
    <location>
        <begin position="18"/>
        <end position="236"/>
    </location>
</feature>
<dbReference type="PANTHER" id="PTHR46019">
    <property type="entry name" value="BPI FOLD-CONTAINING FAMILY B MEMBER 4-RELATED"/>
    <property type="match status" value="1"/>
</dbReference>